<dbReference type="GO" id="GO:0006952">
    <property type="term" value="P:defense response"/>
    <property type="evidence" value="ECO:0000318"/>
    <property type="project" value="GO_Central"/>
</dbReference>
<name>A0A0Q3NC65_BRADI</name>
<proteinExistence type="predicted"/>
<dbReference type="InParanoid" id="A0A0Q3NC65"/>
<dbReference type="Proteomes" id="UP000008810">
    <property type="component" value="Chromosome 1"/>
</dbReference>
<evidence type="ECO:0000256" key="1">
    <source>
        <dbReference type="SAM" id="SignalP"/>
    </source>
</evidence>
<reference evidence="2" key="2">
    <citation type="submission" date="2017-06" db="EMBL/GenBank/DDBJ databases">
        <title>WGS assembly of Brachypodium distachyon.</title>
        <authorList>
            <consortium name="The International Brachypodium Initiative"/>
            <person name="Lucas S."/>
            <person name="Harmon-Smith M."/>
            <person name="Lail K."/>
            <person name="Tice H."/>
            <person name="Grimwood J."/>
            <person name="Bruce D."/>
            <person name="Barry K."/>
            <person name="Shu S."/>
            <person name="Lindquist E."/>
            <person name="Wang M."/>
            <person name="Pitluck S."/>
            <person name="Vogel J.P."/>
            <person name="Garvin D.F."/>
            <person name="Mockler T.C."/>
            <person name="Schmutz J."/>
            <person name="Rokhsar D."/>
            <person name="Bevan M.W."/>
        </authorList>
    </citation>
    <scope>NUCLEOTIDE SEQUENCE</scope>
    <source>
        <strain evidence="2">Bd21</strain>
    </source>
</reference>
<dbReference type="AlphaFoldDB" id="A0A0Q3NC65"/>
<organism evidence="2">
    <name type="scientific">Brachypodium distachyon</name>
    <name type="common">Purple false brome</name>
    <name type="synonym">Trachynia distachya</name>
    <dbReference type="NCBI Taxonomy" id="15368"/>
    <lineage>
        <taxon>Eukaryota</taxon>
        <taxon>Viridiplantae</taxon>
        <taxon>Streptophyta</taxon>
        <taxon>Embryophyta</taxon>
        <taxon>Tracheophyta</taxon>
        <taxon>Spermatophyta</taxon>
        <taxon>Magnoliopsida</taxon>
        <taxon>Liliopsida</taxon>
        <taxon>Poales</taxon>
        <taxon>Poaceae</taxon>
        <taxon>BOP clade</taxon>
        <taxon>Pooideae</taxon>
        <taxon>Stipodae</taxon>
        <taxon>Brachypodieae</taxon>
        <taxon>Brachypodium</taxon>
    </lineage>
</organism>
<keyword evidence="1" id="KW-0732">Signal</keyword>
<feature type="chain" id="PRO_5035999780" description="Knottin scorpion toxin-like domain-containing protein" evidence="1">
    <location>
        <begin position="33"/>
        <end position="88"/>
    </location>
</feature>
<reference evidence="2 3" key="1">
    <citation type="journal article" date="2010" name="Nature">
        <title>Genome sequencing and analysis of the model grass Brachypodium distachyon.</title>
        <authorList>
            <consortium name="International Brachypodium Initiative"/>
        </authorList>
    </citation>
    <scope>NUCLEOTIDE SEQUENCE [LARGE SCALE GENOMIC DNA]</scope>
    <source>
        <strain evidence="2 3">Bd21</strain>
    </source>
</reference>
<evidence type="ECO:0000313" key="3">
    <source>
        <dbReference type="EnsemblPlants" id="KQK14526"/>
    </source>
</evidence>
<dbReference type="EnsemblPlants" id="KQK14526">
    <property type="protein sequence ID" value="KQK14526"/>
    <property type="gene ID" value="BRADI_1g17000v3"/>
</dbReference>
<dbReference type="EMBL" id="CM000880">
    <property type="protein sequence ID" value="KQK14526.1"/>
    <property type="molecule type" value="Genomic_DNA"/>
</dbReference>
<evidence type="ECO:0008006" key="5">
    <source>
        <dbReference type="Google" id="ProtNLM"/>
    </source>
</evidence>
<evidence type="ECO:0000313" key="4">
    <source>
        <dbReference type="Proteomes" id="UP000008810"/>
    </source>
</evidence>
<protein>
    <recommendedName>
        <fullName evidence="5">Knottin scorpion toxin-like domain-containing protein</fullName>
    </recommendedName>
</protein>
<reference evidence="3" key="3">
    <citation type="submission" date="2018-08" db="UniProtKB">
        <authorList>
            <consortium name="EnsemblPlants"/>
        </authorList>
    </citation>
    <scope>IDENTIFICATION</scope>
    <source>
        <strain evidence="3">cv. Bd21</strain>
    </source>
</reference>
<accession>A0A0Q3NC65</accession>
<evidence type="ECO:0000313" key="2">
    <source>
        <dbReference type="EMBL" id="KQK14526.1"/>
    </source>
</evidence>
<dbReference type="Gramene" id="KQK14526">
    <property type="protein sequence ID" value="KQK14526"/>
    <property type="gene ID" value="BRADI_1g17000v3"/>
</dbReference>
<gene>
    <name evidence="2" type="ORF">BRADI_1g17000v3</name>
</gene>
<feature type="signal peptide" evidence="1">
    <location>
        <begin position="1"/>
        <end position="32"/>
    </location>
</feature>
<sequence>MASIQNNTRALFLMTLLMMMISTSLLSSQVSGRNIGIEAKAGTEEFREPYVFLCETKHCDQICKEDKYRHGTCHKDSTGAPDLHCYCS</sequence>
<keyword evidence="4" id="KW-1185">Reference proteome</keyword>